<proteinExistence type="predicted"/>
<evidence type="ECO:0000313" key="8">
    <source>
        <dbReference type="EMBL" id="QGN15042.1"/>
    </source>
</evidence>
<protein>
    <submittedName>
        <fullName evidence="8">Protein DOA1</fullName>
    </submittedName>
</protein>
<dbReference type="Proteomes" id="UP000422736">
    <property type="component" value="Chromosome 3"/>
</dbReference>
<dbReference type="Pfam" id="PF00400">
    <property type="entry name" value="WD40"/>
    <property type="match status" value="5"/>
</dbReference>
<evidence type="ECO:0000256" key="3">
    <source>
        <dbReference type="ARBA" id="ARBA00022574"/>
    </source>
</evidence>
<dbReference type="PROSITE" id="PS50294">
    <property type="entry name" value="WD_REPEATS_REGION"/>
    <property type="match status" value="2"/>
</dbReference>
<feature type="repeat" description="WD" evidence="5">
    <location>
        <begin position="8"/>
        <end position="39"/>
    </location>
</feature>
<dbReference type="InterPro" id="IPR001680">
    <property type="entry name" value="WD40_rpt"/>
</dbReference>
<dbReference type="InterPro" id="IPR015155">
    <property type="entry name" value="PFU"/>
</dbReference>
<gene>
    <name evidence="8" type="primary">DOA1</name>
    <name evidence="8" type="ORF">FIM1_1727</name>
</gene>
<comment type="subcellular location">
    <subcellularLocation>
        <location evidence="1">Cytoplasm</location>
    </subcellularLocation>
</comment>
<dbReference type="PANTHER" id="PTHR19849">
    <property type="entry name" value="PHOSPHOLIPASE A-2-ACTIVATING PROTEIN"/>
    <property type="match status" value="1"/>
</dbReference>
<dbReference type="PANTHER" id="PTHR19849:SF0">
    <property type="entry name" value="PHOSPHOLIPASE A-2-ACTIVATING PROTEIN"/>
    <property type="match status" value="1"/>
</dbReference>
<organism evidence="8 9">
    <name type="scientific">Kluyveromyces marxianus</name>
    <name type="common">Yeast</name>
    <name type="synonym">Candida kefyr</name>
    <dbReference type="NCBI Taxonomy" id="4911"/>
    <lineage>
        <taxon>Eukaryota</taxon>
        <taxon>Fungi</taxon>
        <taxon>Dikarya</taxon>
        <taxon>Ascomycota</taxon>
        <taxon>Saccharomycotina</taxon>
        <taxon>Saccharomycetes</taxon>
        <taxon>Saccharomycetales</taxon>
        <taxon>Saccharomycetaceae</taxon>
        <taxon>Kluyveromyces</taxon>
    </lineage>
</organism>
<evidence type="ECO:0000259" key="6">
    <source>
        <dbReference type="PROSITE" id="PS51394"/>
    </source>
</evidence>
<dbReference type="InterPro" id="IPR036322">
    <property type="entry name" value="WD40_repeat_dom_sf"/>
</dbReference>
<keyword evidence="3 5" id="KW-0853">WD repeat</keyword>
<dbReference type="PROSITE" id="PS51396">
    <property type="entry name" value="PUL"/>
    <property type="match status" value="1"/>
</dbReference>
<accession>A0ABX6ETG4</accession>
<dbReference type="EMBL" id="CP015056">
    <property type="protein sequence ID" value="QGN15042.1"/>
    <property type="molecule type" value="Genomic_DNA"/>
</dbReference>
<keyword evidence="9" id="KW-1185">Reference proteome</keyword>
<sequence length="725" mass="80526">MFELSAQLVGHTQDVRNVVAMNESQLASVSRDGSVRVWERDADGLWNGHIAYISEKFVNSLTWDAQNGFLFFGGQDMIIYGVSGVHSMDQEPVYAFVGHEGNVCSLSGGFDMLVSCSWDKTARIWREGKEDKVLRGHLAAVWDAKVLKDGRVLTASADKSVKLWSADGHVLKSFDKLHSDVVRCLCVLEDGNHFVSGSNDGTLKLSNLDGTVLHEFVGHESFVYGVKQLPSGEIVSCGEDRTVRIWNLDGTPKQVITLPAVSIWTVDVFSNGDIAVGSSDKFIRVFTESEERRASEQDIEELHKMVEHSSVNSQTMGFDESKLKPYSDLQNAGQKEGQIIVVKNPTGVIEAHQWSNGKWAKVGDVVSAAGNDNKVEYEGAKYDYVFDVDVEEGKPPLKLPVNANDNPYDVAEKFILRYELPQSYRDQIVQFIVTNTNSASFDQSQAAPTGVQDTTVGSGAVAGSGPRQDINYRILPVKQYLKLTSFDPDSLFNGIVKLNEKEKTFDDDALGAIGTALHDIDNNVELLYAHASIIKNQWNASHKTPAFDIVRILAPKLPSSEDLSDFIEEGLSEENPISTMLTTRMLANSFSNEIWGKELMGKPAVYDSIFQLLGSDYQNCKPQHRNNLAVAIATLVFNYSVYITETNNVNVLPIVADALNTKYGTSPMFLNSEEATYRLLVAYGNLSTVEPTLHQYAKSIAWIKRAKDKYGYIKRFEDILEDLYR</sequence>
<dbReference type="Gene3D" id="3.10.20.870">
    <property type="entry name" value="PFU (PLAA family ubiquitin binding), C-terminal domain"/>
    <property type="match status" value="1"/>
</dbReference>
<evidence type="ECO:0000256" key="4">
    <source>
        <dbReference type="ARBA" id="ARBA00022737"/>
    </source>
</evidence>
<name>A0ABX6ETG4_KLUMA</name>
<dbReference type="PRINTS" id="PR00320">
    <property type="entry name" value="GPROTEINBRPT"/>
</dbReference>
<dbReference type="InterPro" id="IPR015943">
    <property type="entry name" value="WD40/YVTN_repeat-like_dom_sf"/>
</dbReference>
<dbReference type="Pfam" id="PF08324">
    <property type="entry name" value="PUL"/>
    <property type="match status" value="1"/>
</dbReference>
<dbReference type="Pfam" id="PF09070">
    <property type="entry name" value="PFU"/>
    <property type="match status" value="1"/>
</dbReference>
<dbReference type="InterPro" id="IPR038122">
    <property type="entry name" value="PFU_sf"/>
</dbReference>
<evidence type="ECO:0000313" key="9">
    <source>
        <dbReference type="Proteomes" id="UP000422736"/>
    </source>
</evidence>
<dbReference type="PROSITE" id="PS51394">
    <property type="entry name" value="PFU"/>
    <property type="match status" value="1"/>
</dbReference>
<dbReference type="InterPro" id="IPR020472">
    <property type="entry name" value="WD40_PAC1"/>
</dbReference>
<feature type="repeat" description="WD" evidence="5">
    <location>
        <begin position="216"/>
        <end position="249"/>
    </location>
</feature>
<dbReference type="CDD" id="cd00200">
    <property type="entry name" value="WD40"/>
    <property type="match status" value="1"/>
</dbReference>
<dbReference type="SUPFAM" id="SSF50978">
    <property type="entry name" value="WD40 repeat-like"/>
    <property type="match status" value="1"/>
</dbReference>
<feature type="domain" description="PUL" evidence="7">
    <location>
        <begin position="473"/>
        <end position="725"/>
    </location>
</feature>
<dbReference type="Gene3D" id="2.130.10.10">
    <property type="entry name" value="YVTN repeat-like/Quinoprotein amine dehydrogenase"/>
    <property type="match status" value="1"/>
</dbReference>
<keyword evidence="4" id="KW-0677">Repeat</keyword>
<dbReference type="Gene3D" id="1.25.10.10">
    <property type="entry name" value="Leucine-rich Repeat Variant"/>
    <property type="match status" value="1"/>
</dbReference>
<dbReference type="SMART" id="SM00320">
    <property type="entry name" value="WD40"/>
    <property type="match status" value="6"/>
</dbReference>
<feature type="repeat" description="WD" evidence="5">
    <location>
        <begin position="134"/>
        <end position="165"/>
    </location>
</feature>
<dbReference type="PROSITE" id="PS50082">
    <property type="entry name" value="WD_REPEATS_2"/>
    <property type="match status" value="3"/>
</dbReference>
<evidence type="ECO:0000259" key="7">
    <source>
        <dbReference type="PROSITE" id="PS51396"/>
    </source>
</evidence>
<dbReference type="InterPro" id="IPR019775">
    <property type="entry name" value="WD40_repeat_CS"/>
</dbReference>
<keyword evidence="2" id="KW-0963">Cytoplasm</keyword>
<dbReference type="InterPro" id="IPR013535">
    <property type="entry name" value="PUL_dom"/>
</dbReference>
<evidence type="ECO:0000256" key="5">
    <source>
        <dbReference type="PROSITE-ProRule" id="PRU00221"/>
    </source>
</evidence>
<evidence type="ECO:0000256" key="1">
    <source>
        <dbReference type="ARBA" id="ARBA00004496"/>
    </source>
</evidence>
<dbReference type="InterPro" id="IPR011989">
    <property type="entry name" value="ARM-like"/>
</dbReference>
<reference evidence="8 9" key="1">
    <citation type="submission" date="2016-03" db="EMBL/GenBank/DDBJ databases">
        <title>How can Kluyveromyces marxianus grow so fast - potential evolutionary course in Saccharomyces Complex revealed by comparative genomics.</title>
        <authorList>
            <person name="Mo W."/>
            <person name="Lu W."/>
            <person name="Yang X."/>
            <person name="Qi J."/>
            <person name="Lv H."/>
        </authorList>
    </citation>
    <scope>NUCLEOTIDE SEQUENCE [LARGE SCALE GENOMIC DNA]</scope>
    <source>
        <strain evidence="8 9">FIM1</strain>
    </source>
</reference>
<dbReference type="PROSITE" id="PS00678">
    <property type="entry name" value="WD_REPEATS_1"/>
    <property type="match status" value="1"/>
</dbReference>
<feature type="domain" description="PFU" evidence="6">
    <location>
        <begin position="351"/>
        <end position="446"/>
    </location>
</feature>
<evidence type="ECO:0000256" key="2">
    <source>
        <dbReference type="ARBA" id="ARBA00022490"/>
    </source>
</evidence>